<sequence length="306" mass="35537">MSHRIPIKYLHEELCKKLELGMSTQKVGVVVLDSNNGIYHVAYVVVEAKTTSYWTWFMVLLREELELGANSNFTFISDRQKAVGKVFPNAEHRFCLRHIYENMKKQRKGKKLIDKVCECGRATTLNHFKYAMDGLKKINDEAHVWLCKIPAETWSKSHFSCRAHTNCLLNNLCEVFNVEIDEGRDKPIITCLEYIREYLMKRLCVVQKVIDKCQGELSTTATITLEDIKAEATKFVAKYNGTGKYQVASTWHDQYVVNLNERSCTCRFWEITGFPCRHAISSIWNKIENGEDALDVEYWVHPCYKL</sequence>
<dbReference type="PANTHER" id="PTHR31973">
    <property type="entry name" value="POLYPROTEIN, PUTATIVE-RELATED"/>
    <property type="match status" value="1"/>
</dbReference>
<protein>
    <recommendedName>
        <fullName evidence="5">SWIM-type domain-containing protein</fullName>
    </recommendedName>
</protein>
<dbReference type="GO" id="GO:0008270">
    <property type="term" value="F:zinc ion binding"/>
    <property type="evidence" value="ECO:0007669"/>
    <property type="project" value="UniProtKB-KW"/>
</dbReference>
<dbReference type="InterPro" id="IPR007527">
    <property type="entry name" value="Znf_SWIM"/>
</dbReference>
<evidence type="ECO:0000256" key="2">
    <source>
        <dbReference type="ARBA" id="ARBA00022771"/>
    </source>
</evidence>
<keyword evidence="1" id="KW-0479">Metal-binding</keyword>
<dbReference type="SMART" id="SM00575">
    <property type="entry name" value="ZnF_PMZ"/>
    <property type="match status" value="1"/>
</dbReference>
<keyword evidence="3" id="KW-0862">Zinc</keyword>
<feature type="domain" description="SWIM-type" evidence="5">
    <location>
        <begin position="255"/>
        <end position="287"/>
    </location>
</feature>
<accession>A0A9R1WS13</accession>
<evidence type="ECO:0000256" key="4">
    <source>
        <dbReference type="PROSITE-ProRule" id="PRU00325"/>
    </source>
</evidence>
<proteinExistence type="predicted"/>
<dbReference type="Pfam" id="PF04434">
    <property type="entry name" value="SWIM"/>
    <property type="match status" value="1"/>
</dbReference>
<dbReference type="InterPro" id="IPR018289">
    <property type="entry name" value="MULE_transposase_dom"/>
</dbReference>
<keyword evidence="7" id="KW-1185">Reference proteome</keyword>
<evidence type="ECO:0000259" key="5">
    <source>
        <dbReference type="PROSITE" id="PS50966"/>
    </source>
</evidence>
<evidence type="ECO:0000313" key="7">
    <source>
        <dbReference type="Proteomes" id="UP000235145"/>
    </source>
</evidence>
<dbReference type="PROSITE" id="PS50966">
    <property type="entry name" value="ZF_SWIM"/>
    <property type="match status" value="1"/>
</dbReference>
<evidence type="ECO:0000256" key="1">
    <source>
        <dbReference type="ARBA" id="ARBA00022723"/>
    </source>
</evidence>
<evidence type="ECO:0000256" key="3">
    <source>
        <dbReference type="ARBA" id="ARBA00022833"/>
    </source>
</evidence>
<organism evidence="6 7">
    <name type="scientific">Lactuca sativa</name>
    <name type="common">Garden lettuce</name>
    <dbReference type="NCBI Taxonomy" id="4236"/>
    <lineage>
        <taxon>Eukaryota</taxon>
        <taxon>Viridiplantae</taxon>
        <taxon>Streptophyta</taxon>
        <taxon>Embryophyta</taxon>
        <taxon>Tracheophyta</taxon>
        <taxon>Spermatophyta</taxon>
        <taxon>Magnoliopsida</taxon>
        <taxon>eudicotyledons</taxon>
        <taxon>Gunneridae</taxon>
        <taxon>Pentapetalae</taxon>
        <taxon>asterids</taxon>
        <taxon>campanulids</taxon>
        <taxon>Asterales</taxon>
        <taxon>Asteraceae</taxon>
        <taxon>Cichorioideae</taxon>
        <taxon>Cichorieae</taxon>
        <taxon>Lactucinae</taxon>
        <taxon>Lactuca</taxon>
    </lineage>
</organism>
<dbReference type="AlphaFoldDB" id="A0A9R1WS13"/>
<dbReference type="EMBL" id="NBSK02000001">
    <property type="protein sequence ID" value="KAJ0227018.1"/>
    <property type="molecule type" value="Genomic_DNA"/>
</dbReference>
<dbReference type="Proteomes" id="UP000235145">
    <property type="component" value="Unassembled WGS sequence"/>
</dbReference>
<dbReference type="Pfam" id="PF10551">
    <property type="entry name" value="MULE"/>
    <property type="match status" value="1"/>
</dbReference>
<name>A0A9R1WS13_LACSA</name>
<dbReference type="PANTHER" id="PTHR31973:SF190">
    <property type="entry name" value="MULE TRANSPOSASE DOMAIN-CONTAINING PROTEIN"/>
    <property type="match status" value="1"/>
</dbReference>
<comment type="caution">
    <text evidence="6">The sequence shown here is derived from an EMBL/GenBank/DDBJ whole genome shotgun (WGS) entry which is preliminary data.</text>
</comment>
<dbReference type="InterPro" id="IPR006564">
    <property type="entry name" value="Znf_PMZ"/>
</dbReference>
<keyword evidence="2 4" id="KW-0863">Zinc-finger</keyword>
<gene>
    <name evidence="6" type="ORF">LSAT_V11C100013540</name>
</gene>
<evidence type="ECO:0000313" key="6">
    <source>
        <dbReference type="EMBL" id="KAJ0227018.1"/>
    </source>
</evidence>
<reference evidence="6 7" key="1">
    <citation type="journal article" date="2017" name="Nat. Commun.">
        <title>Genome assembly with in vitro proximity ligation data and whole-genome triplication in lettuce.</title>
        <authorList>
            <person name="Reyes-Chin-Wo S."/>
            <person name="Wang Z."/>
            <person name="Yang X."/>
            <person name="Kozik A."/>
            <person name="Arikit S."/>
            <person name="Song C."/>
            <person name="Xia L."/>
            <person name="Froenicke L."/>
            <person name="Lavelle D.O."/>
            <person name="Truco M.J."/>
            <person name="Xia R."/>
            <person name="Zhu S."/>
            <person name="Xu C."/>
            <person name="Xu H."/>
            <person name="Xu X."/>
            <person name="Cox K."/>
            <person name="Korf I."/>
            <person name="Meyers B.C."/>
            <person name="Michelmore R.W."/>
        </authorList>
    </citation>
    <scope>NUCLEOTIDE SEQUENCE [LARGE SCALE GENOMIC DNA]</scope>
    <source>
        <strain evidence="7">cv. Salinas</strain>
        <tissue evidence="6">Seedlings</tissue>
    </source>
</reference>